<evidence type="ECO:0000259" key="1">
    <source>
        <dbReference type="SMART" id="SM00422"/>
    </source>
</evidence>
<dbReference type="GO" id="GO:0003677">
    <property type="term" value="F:DNA binding"/>
    <property type="evidence" value="ECO:0007669"/>
    <property type="project" value="InterPro"/>
</dbReference>
<dbReference type="KEGG" id="mic:Mic7113_3170"/>
<dbReference type="SUPFAM" id="SSF46955">
    <property type="entry name" value="Putative DNA-binding domain"/>
    <property type="match status" value="1"/>
</dbReference>
<dbReference type="Proteomes" id="UP000010471">
    <property type="component" value="Chromosome"/>
</dbReference>
<dbReference type="EMBL" id="CP003630">
    <property type="protein sequence ID" value="AFZ18912.1"/>
    <property type="molecule type" value="Genomic_DNA"/>
</dbReference>
<keyword evidence="3" id="KW-1185">Reference proteome</keyword>
<name>K9WHA4_9CYAN</name>
<evidence type="ECO:0000313" key="2">
    <source>
        <dbReference type="EMBL" id="AFZ18912.1"/>
    </source>
</evidence>
<dbReference type="HOGENOM" id="CLU_1633510_0_0_3"/>
<dbReference type="STRING" id="1173027.Mic7113_3170"/>
<organism evidence="2 3">
    <name type="scientific">Allocoleopsis franciscana PCC 7113</name>
    <dbReference type="NCBI Taxonomy" id="1173027"/>
    <lineage>
        <taxon>Bacteria</taxon>
        <taxon>Bacillati</taxon>
        <taxon>Cyanobacteriota</taxon>
        <taxon>Cyanophyceae</taxon>
        <taxon>Coleofasciculales</taxon>
        <taxon>Coleofasciculaceae</taxon>
        <taxon>Allocoleopsis</taxon>
        <taxon>Allocoleopsis franciscana</taxon>
    </lineage>
</organism>
<dbReference type="AlphaFoldDB" id="K9WHA4"/>
<dbReference type="InterPro" id="IPR009061">
    <property type="entry name" value="DNA-bd_dom_put_sf"/>
</dbReference>
<gene>
    <name evidence="2" type="ORF">Mic7113_3170</name>
</gene>
<dbReference type="RefSeq" id="WP_015183057.1">
    <property type="nucleotide sequence ID" value="NC_019738.1"/>
</dbReference>
<proteinExistence type="predicted"/>
<dbReference type="Pfam" id="PF13411">
    <property type="entry name" value="MerR_1"/>
    <property type="match status" value="1"/>
</dbReference>
<accession>K9WHA4</accession>
<sequence>MREPFFTSKQAAEMTGCTLRQLQYWREKGVVVPTVSATGTGRSIYYSRSDLVELAVVEYWLSVGLSFEVARETLKALKEKEPEFFNPERPRRLMLWWNGKTRSLELVEFDWEEAIASFKSRSACNSGMVGCNSSTVVKQVGGVSIALQKNILRKSKHYLWAN</sequence>
<evidence type="ECO:0000313" key="3">
    <source>
        <dbReference type="Proteomes" id="UP000010471"/>
    </source>
</evidence>
<dbReference type="Gene3D" id="1.10.1660.10">
    <property type="match status" value="1"/>
</dbReference>
<dbReference type="PATRIC" id="fig|1173027.3.peg.3495"/>
<dbReference type="eggNOG" id="COG0789">
    <property type="taxonomic scope" value="Bacteria"/>
</dbReference>
<dbReference type="SMART" id="SM00422">
    <property type="entry name" value="HTH_MERR"/>
    <property type="match status" value="1"/>
</dbReference>
<dbReference type="InterPro" id="IPR000551">
    <property type="entry name" value="MerR-type_HTH_dom"/>
</dbReference>
<protein>
    <submittedName>
        <fullName evidence="2">Putative transcriptional regulator</fullName>
    </submittedName>
</protein>
<feature type="domain" description="HTH merR-type" evidence="1">
    <location>
        <begin position="6"/>
        <end position="77"/>
    </location>
</feature>
<reference evidence="2 3" key="1">
    <citation type="submission" date="2012-06" db="EMBL/GenBank/DDBJ databases">
        <title>Finished chromosome of genome of Microcoleus sp. PCC 7113.</title>
        <authorList>
            <consortium name="US DOE Joint Genome Institute"/>
            <person name="Gugger M."/>
            <person name="Coursin T."/>
            <person name="Rippka R."/>
            <person name="Tandeau De Marsac N."/>
            <person name="Huntemann M."/>
            <person name="Wei C.-L."/>
            <person name="Han J."/>
            <person name="Detter J.C."/>
            <person name="Han C."/>
            <person name="Tapia R."/>
            <person name="Chen A."/>
            <person name="Kyrpides N."/>
            <person name="Mavromatis K."/>
            <person name="Markowitz V."/>
            <person name="Szeto E."/>
            <person name="Ivanova N."/>
            <person name="Pagani I."/>
            <person name="Pati A."/>
            <person name="Goodwin L."/>
            <person name="Nordberg H.P."/>
            <person name="Cantor M.N."/>
            <person name="Hua S.X."/>
            <person name="Woyke T."/>
            <person name="Kerfeld C.A."/>
        </authorList>
    </citation>
    <scope>NUCLEOTIDE SEQUENCE [LARGE SCALE GENOMIC DNA]</scope>
    <source>
        <strain evidence="2 3">PCC 7113</strain>
    </source>
</reference>
<dbReference type="GO" id="GO:0006355">
    <property type="term" value="P:regulation of DNA-templated transcription"/>
    <property type="evidence" value="ECO:0007669"/>
    <property type="project" value="InterPro"/>
</dbReference>